<dbReference type="CDD" id="cd07756">
    <property type="entry name" value="CYTH-like_Pase_CHAD"/>
    <property type="match status" value="1"/>
</dbReference>
<organism evidence="3 4">
    <name type="scientific">Rhizobium laguerreae</name>
    <dbReference type="NCBI Taxonomy" id="1076926"/>
    <lineage>
        <taxon>Bacteria</taxon>
        <taxon>Pseudomonadati</taxon>
        <taxon>Pseudomonadota</taxon>
        <taxon>Alphaproteobacteria</taxon>
        <taxon>Hyphomicrobiales</taxon>
        <taxon>Rhizobiaceae</taxon>
        <taxon>Rhizobium/Agrobacterium group</taxon>
        <taxon>Rhizobium</taxon>
    </lineage>
</organism>
<reference evidence="3 4" key="1">
    <citation type="submission" date="2019-03" db="EMBL/GenBank/DDBJ databases">
        <title>Genomic Encyclopedia of Type Strains, Phase IV (KMG-V): Genome sequencing to study the core and pangenomes of soil and plant-associated prokaryotes.</title>
        <authorList>
            <person name="Whitman W."/>
        </authorList>
    </citation>
    <scope>NUCLEOTIDE SEQUENCE [LARGE SCALE GENOMIC DNA]</scope>
    <source>
        <strain evidence="3 4">FB403</strain>
    </source>
</reference>
<proteinExistence type="predicted"/>
<dbReference type="EMBL" id="SMBI01000013">
    <property type="protein sequence ID" value="TCU19547.1"/>
    <property type="molecule type" value="Genomic_DNA"/>
</dbReference>
<evidence type="ECO:0000313" key="4">
    <source>
        <dbReference type="Proteomes" id="UP000295021"/>
    </source>
</evidence>
<gene>
    <name evidence="3" type="ORF">EV131_113147</name>
</gene>
<dbReference type="SUPFAM" id="SSF55154">
    <property type="entry name" value="CYTH-like phosphatases"/>
    <property type="match status" value="1"/>
</dbReference>
<dbReference type="InterPro" id="IPR038186">
    <property type="entry name" value="CHAD_dom_sf"/>
</dbReference>
<feature type="domain" description="CHAD" evidence="2">
    <location>
        <begin position="208"/>
        <end position="480"/>
    </location>
</feature>
<dbReference type="Pfam" id="PF01928">
    <property type="entry name" value="CYTH"/>
    <property type="match status" value="1"/>
</dbReference>
<protein>
    <submittedName>
        <fullName evidence="3">Inorganic triphosphatase YgiF</fullName>
    </submittedName>
</protein>
<dbReference type="Gene3D" id="1.40.20.10">
    <property type="entry name" value="CHAD domain"/>
    <property type="match status" value="1"/>
</dbReference>
<dbReference type="RefSeq" id="WP_132613589.1">
    <property type="nucleotide sequence ID" value="NZ_SMBI01000013.1"/>
</dbReference>
<dbReference type="InterPro" id="IPR033469">
    <property type="entry name" value="CYTH-like_dom_sf"/>
</dbReference>
<dbReference type="Proteomes" id="UP000295021">
    <property type="component" value="Unassembled WGS sequence"/>
</dbReference>
<evidence type="ECO:0000313" key="3">
    <source>
        <dbReference type="EMBL" id="TCU19547.1"/>
    </source>
</evidence>
<dbReference type="SMART" id="SM00880">
    <property type="entry name" value="CHAD"/>
    <property type="match status" value="1"/>
</dbReference>
<evidence type="ECO:0000259" key="2">
    <source>
        <dbReference type="PROSITE" id="PS51708"/>
    </source>
</evidence>
<dbReference type="GO" id="GO:0046872">
    <property type="term" value="F:metal ion binding"/>
    <property type="evidence" value="ECO:0007669"/>
    <property type="project" value="TreeGrafter"/>
</dbReference>
<sequence length="487" mass="55249">MPSEIELKLELAPEALEKLLTSDLLGAPDETLNQRSTYFDTADWTLFREGFTLRVRQTGDSYIQTVKASGPSKSHFARSEWESAVPENTPVLDHSNPLKTEFGDNIRVQPIFDVEIERHVWNVQEDDSKIEFVVDRGAAIAGERRAPIHEAELELKTGSQSDLFALARKIEALVPVKLGVRSKAERGYRLVERQQTVFKAERLHLDKNARASAAFQAIAATCFRQFRLNEDVLIERRNGEALHQARVALRRLRSAFTLFKTLLIGDEPQRLKEELRWLAGILGEARNLDVLLQKAADGDLHERLRQAREAAYDEVIQTLGSARTRALMLDFSEWLYCGDYLMVEAAAPEQISTGDFAAMALDKLRKRLKRHGQALAEIDDEHRHEVRKDAKKLRYAAEFFSSLFQDERGIRRYKRFIGAMEELQDELGALNDLATGPDVLAKHGLADHPARDLVIVQGDKASLIRKAQVSIDGVLDAKRFWRFREGG</sequence>
<dbReference type="InterPro" id="IPR039013">
    <property type="entry name" value="YgiF"/>
</dbReference>
<accession>A0AAX2QEG5</accession>
<dbReference type="Pfam" id="PF05235">
    <property type="entry name" value="CHAD"/>
    <property type="match status" value="1"/>
</dbReference>
<dbReference type="SMART" id="SM01118">
    <property type="entry name" value="CYTH"/>
    <property type="match status" value="1"/>
</dbReference>
<dbReference type="AlphaFoldDB" id="A0AAX2QEG5"/>
<dbReference type="PROSITE" id="PS51707">
    <property type="entry name" value="CYTH"/>
    <property type="match status" value="1"/>
</dbReference>
<dbReference type="PANTHER" id="PTHR39569:SF1">
    <property type="entry name" value="INORGANIC TRIPHOSPHATASE"/>
    <property type="match status" value="1"/>
</dbReference>
<name>A0AAX2QEG5_9HYPH</name>
<dbReference type="InterPro" id="IPR023577">
    <property type="entry name" value="CYTH_domain"/>
</dbReference>
<feature type="domain" description="CYTH" evidence="1">
    <location>
        <begin position="2"/>
        <end position="194"/>
    </location>
</feature>
<dbReference type="PROSITE" id="PS51708">
    <property type="entry name" value="CHAD"/>
    <property type="match status" value="1"/>
</dbReference>
<dbReference type="GO" id="GO:0050355">
    <property type="term" value="F:inorganic triphosphate phosphatase activity"/>
    <property type="evidence" value="ECO:0007669"/>
    <property type="project" value="InterPro"/>
</dbReference>
<dbReference type="Gene3D" id="2.40.320.10">
    <property type="entry name" value="Hypothetical Protein Pfu-838710-001"/>
    <property type="match status" value="1"/>
</dbReference>
<dbReference type="PANTHER" id="PTHR39569">
    <property type="entry name" value="INORGANIC TRIPHOSPHATASE"/>
    <property type="match status" value="1"/>
</dbReference>
<evidence type="ECO:0000259" key="1">
    <source>
        <dbReference type="PROSITE" id="PS51707"/>
    </source>
</evidence>
<dbReference type="InterPro" id="IPR007899">
    <property type="entry name" value="CHAD_dom"/>
</dbReference>
<comment type="caution">
    <text evidence="3">The sequence shown here is derived from an EMBL/GenBank/DDBJ whole genome shotgun (WGS) entry which is preliminary data.</text>
</comment>